<accession>A0A4Y2FJI0</accession>
<dbReference type="EMBL" id="BGPR01000970">
    <property type="protein sequence ID" value="GBM41672.1"/>
    <property type="molecule type" value="Genomic_DNA"/>
</dbReference>
<evidence type="ECO:0000313" key="2">
    <source>
        <dbReference type="Proteomes" id="UP000499080"/>
    </source>
</evidence>
<dbReference type="Proteomes" id="UP000499080">
    <property type="component" value="Unassembled WGS sequence"/>
</dbReference>
<comment type="caution">
    <text evidence="1">The sequence shown here is derived from an EMBL/GenBank/DDBJ whole genome shotgun (WGS) entry which is preliminary data.</text>
</comment>
<sequence>MIQRKFNFSSATVHFQYTFRRWPSDKIGFGAGRFQVRNPIPLTIHHVWGLLHSKSYIVAKRPPVGVAWKFEGGCQLNCRPRHLTMVQNYEVSPKIALVLLQNGMLL</sequence>
<reference evidence="1 2" key="1">
    <citation type="journal article" date="2019" name="Sci. Rep.">
        <title>Orb-weaving spider Araneus ventricosus genome elucidates the spidroin gene catalogue.</title>
        <authorList>
            <person name="Kono N."/>
            <person name="Nakamura H."/>
            <person name="Ohtoshi R."/>
            <person name="Moran D.A.P."/>
            <person name="Shinohara A."/>
            <person name="Yoshida Y."/>
            <person name="Fujiwara M."/>
            <person name="Mori M."/>
            <person name="Tomita M."/>
            <person name="Arakawa K."/>
        </authorList>
    </citation>
    <scope>NUCLEOTIDE SEQUENCE [LARGE SCALE GENOMIC DNA]</scope>
</reference>
<keyword evidence="2" id="KW-1185">Reference proteome</keyword>
<evidence type="ECO:0000313" key="1">
    <source>
        <dbReference type="EMBL" id="GBM41672.1"/>
    </source>
</evidence>
<proteinExistence type="predicted"/>
<gene>
    <name evidence="1" type="ORF">AVEN_46944_1</name>
</gene>
<dbReference type="AlphaFoldDB" id="A0A4Y2FJI0"/>
<organism evidence="1 2">
    <name type="scientific">Araneus ventricosus</name>
    <name type="common">Orbweaver spider</name>
    <name type="synonym">Epeira ventricosa</name>
    <dbReference type="NCBI Taxonomy" id="182803"/>
    <lineage>
        <taxon>Eukaryota</taxon>
        <taxon>Metazoa</taxon>
        <taxon>Ecdysozoa</taxon>
        <taxon>Arthropoda</taxon>
        <taxon>Chelicerata</taxon>
        <taxon>Arachnida</taxon>
        <taxon>Araneae</taxon>
        <taxon>Araneomorphae</taxon>
        <taxon>Entelegynae</taxon>
        <taxon>Araneoidea</taxon>
        <taxon>Araneidae</taxon>
        <taxon>Araneus</taxon>
    </lineage>
</organism>
<protein>
    <submittedName>
        <fullName evidence="1">Uncharacterized protein</fullName>
    </submittedName>
</protein>
<name>A0A4Y2FJI0_ARAVE</name>